<dbReference type="Pfam" id="PF02460">
    <property type="entry name" value="Patched"/>
    <property type="match status" value="1"/>
</dbReference>
<dbReference type="RefSeq" id="XP_070328292.1">
    <property type="nucleotide sequence ID" value="XM_070472191.1"/>
</dbReference>
<gene>
    <name evidence="9" type="primary">LOC139036619</name>
</gene>
<keyword evidence="3" id="KW-1133">Transmembrane helix</keyword>
<accession>A0ABM4IKE8</accession>
<feature type="domain" description="Patched" evidence="7">
    <location>
        <begin position="2"/>
        <end position="81"/>
    </location>
</feature>
<evidence type="ECO:0000313" key="9">
    <source>
        <dbReference type="RefSeq" id="XP_070328292.1"/>
    </source>
</evidence>
<keyword evidence="8" id="KW-1185">Reference proteome</keyword>
<name>A0ABM4IKE8_ODOVR</name>
<evidence type="ECO:0000256" key="4">
    <source>
        <dbReference type="ARBA" id="ARBA00023136"/>
    </source>
</evidence>
<keyword evidence="5" id="KW-0325">Glycoprotein</keyword>
<keyword evidence="2" id="KW-0812">Transmembrane</keyword>
<organism evidence="8 9">
    <name type="scientific">Odocoileus virginianus</name>
    <name type="common">White-tailed deer</name>
    <dbReference type="NCBI Taxonomy" id="9874"/>
    <lineage>
        <taxon>Eukaryota</taxon>
        <taxon>Metazoa</taxon>
        <taxon>Chordata</taxon>
        <taxon>Craniata</taxon>
        <taxon>Vertebrata</taxon>
        <taxon>Euteleostomi</taxon>
        <taxon>Mammalia</taxon>
        <taxon>Eutheria</taxon>
        <taxon>Laurasiatheria</taxon>
        <taxon>Artiodactyla</taxon>
        <taxon>Ruminantia</taxon>
        <taxon>Pecora</taxon>
        <taxon>Cervidae</taxon>
        <taxon>Odocoileinae</taxon>
        <taxon>Odocoileus</taxon>
    </lineage>
</organism>
<reference evidence="8" key="1">
    <citation type="journal article" date="2022" name="J. Hered.">
        <title>A De Novo Chromosome-Level Genome Assembly of the White-Tailed Deer, Odocoileus Virginianus.</title>
        <authorList>
            <person name="London E.W."/>
            <person name="Roca A.L."/>
            <person name="Novakofski J.E."/>
            <person name="Mateus-Pinilla N.E."/>
        </authorList>
    </citation>
    <scope>NUCLEOTIDE SEQUENCE [LARGE SCALE GENOMIC DNA]</scope>
</reference>
<keyword evidence="4" id="KW-0472">Membrane</keyword>
<evidence type="ECO:0000313" key="8">
    <source>
        <dbReference type="Proteomes" id="UP001652640"/>
    </source>
</evidence>
<protein>
    <submittedName>
        <fullName evidence="9">Patched domain-containing protein 3-like isoform X1</fullName>
    </submittedName>
</protein>
<evidence type="ECO:0000256" key="6">
    <source>
        <dbReference type="SAM" id="SignalP"/>
    </source>
</evidence>
<dbReference type="InterPro" id="IPR003392">
    <property type="entry name" value="PTHD_SSD"/>
</dbReference>
<evidence type="ECO:0000259" key="7">
    <source>
        <dbReference type="Pfam" id="PF02460"/>
    </source>
</evidence>
<evidence type="ECO:0000256" key="2">
    <source>
        <dbReference type="ARBA" id="ARBA00022692"/>
    </source>
</evidence>
<dbReference type="Proteomes" id="UP001652640">
    <property type="component" value="Chromosome 9"/>
</dbReference>
<proteinExistence type="predicted"/>
<dbReference type="PANTHER" id="PTHR10796:SF60">
    <property type="entry name" value="PATCHED DOMAIN-CONTAINING PROTEIN 3"/>
    <property type="match status" value="1"/>
</dbReference>
<sequence length="116" mass="12646">MWVAAFGVISAALAVVSSFGLMLYTCTPMGAICGHSCKFTIVILGVGVDDMESISEQMSNVYSKVAVSMTITTITNVLAFYTRNYDLFQVNKLQNAVPVQQGYIKLHPTMENITHS</sequence>
<evidence type="ECO:0000256" key="1">
    <source>
        <dbReference type="ARBA" id="ARBA00004141"/>
    </source>
</evidence>
<comment type="subcellular location">
    <subcellularLocation>
        <location evidence="1">Membrane</location>
        <topology evidence="1">Multi-pass membrane protein</topology>
    </subcellularLocation>
</comment>
<feature type="chain" id="PRO_5045276016" evidence="6">
    <location>
        <begin position="19"/>
        <end position="116"/>
    </location>
</feature>
<keyword evidence="6" id="KW-0732">Signal</keyword>
<dbReference type="InterPro" id="IPR051697">
    <property type="entry name" value="Patched_domain-protein"/>
</dbReference>
<feature type="signal peptide" evidence="6">
    <location>
        <begin position="1"/>
        <end position="18"/>
    </location>
</feature>
<dbReference type="PANTHER" id="PTHR10796">
    <property type="entry name" value="PATCHED-RELATED"/>
    <property type="match status" value="1"/>
</dbReference>
<reference evidence="9" key="2">
    <citation type="submission" date="2025-08" db="UniProtKB">
        <authorList>
            <consortium name="RefSeq"/>
        </authorList>
    </citation>
    <scope>IDENTIFICATION</scope>
    <source>
        <tissue evidence="9">Tongue muscle</tissue>
    </source>
</reference>
<evidence type="ECO:0000256" key="3">
    <source>
        <dbReference type="ARBA" id="ARBA00022989"/>
    </source>
</evidence>
<dbReference type="GeneID" id="139036619"/>
<evidence type="ECO:0000256" key="5">
    <source>
        <dbReference type="ARBA" id="ARBA00023180"/>
    </source>
</evidence>